<accession>A0AAJ5ZG18</accession>
<feature type="transmembrane region" description="Helical" evidence="9">
    <location>
        <begin position="91"/>
        <end position="116"/>
    </location>
</feature>
<gene>
    <name evidence="11" type="ORF">GKO48_00890</name>
</gene>
<dbReference type="GO" id="GO:0004129">
    <property type="term" value="F:cytochrome-c oxidase activity"/>
    <property type="evidence" value="ECO:0007669"/>
    <property type="project" value="InterPro"/>
</dbReference>
<organism evidence="11 12">
    <name type="scientific">Candidatus Lucifugimonas marina</name>
    <dbReference type="NCBI Taxonomy" id="3038979"/>
    <lineage>
        <taxon>Bacteria</taxon>
        <taxon>Bacillati</taxon>
        <taxon>Chloroflexota</taxon>
        <taxon>Dehalococcoidia</taxon>
        <taxon>SAR202 cluster</taxon>
        <taxon>Candidatus Lucifugimonadales</taxon>
        <taxon>Candidatus Lucifugimonadaceae</taxon>
        <taxon>Candidatus Lucifugimonas</taxon>
    </lineage>
</organism>
<feature type="transmembrane region" description="Helical" evidence="9">
    <location>
        <begin position="136"/>
        <end position="163"/>
    </location>
</feature>
<keyword evidence="6 9" id="KW-0472">Membrane</keyword>
<dbReference type="SUPFAM" id="SSF81442">
    <property type="entry name" value="Cytochrome c oxidase subunit I-like"/>
    <property type="match status" value="1"/>
</dbReference>
<comment type="subcellular location">
    <subcellularLocation>
        <location evidence="1">Membrane</location>
        <topology evidence="1">Multi-pass membrane protein</topology>
    </subcellularLocation>
</comment>
<dbReference type="GO" id="GO:0020037">
    <property type="term" value="F:heme binding"/>
    <property type="evidence" value="ECO:0007669"/>
    <property type="project" value="InterPro"/>
</dbReference>
<name>A0AAJ5ZG18_9CHLR</name>
<comment type="similarity">
    <text evidence="8">Belongs to the heme-copper respiratory oxidase family.</text>
</comment>
<evidence type="ECO:0000256" key="9">
    <source>
        <dbReference type="SAM" id="Phobius"/>
    </source>
</evidence>
<dbReference type="PANTHER" id="PTHR10422:SF18">
    <property type="entry name" value="CYTOCHROME C OXIDASE SUBUNIT 1"/>
    <property type="match status" value="1"/>
</dbReference>
<feature type="transmembrane region" description="Helical" evidence="9">
    <location>
        <begin position="217"/>
        <end position="241"/>
    </location>
</feature>
<dbReference type="AlphaFoldDB" id="A0AAJ5ZG18"/>
<keyword evidence="8" id="KW-0349">Heme</keyword>
<dbReference type="Pfam" id="PF00115">
    <property type="entry name" value="COX1"/>
    <property type="match status" value="1"/>
</dbReference>
<feature type="transmembrane region" description="Helical" evidence="9">
    <location>
        <begin position="253"/>
        <end position="286"/>
    </location>
</feature>
<feature type="transmembrane region" description="Helical" evidence="9">
    <location>
        <begin position="41"/>
        <end position="62"/>
    </location>
</feature>
<keyword evidence="3 8" id="KW-0812">Transmembrane</keyword>
<keyword evidence="8" id="KW-0408">Iron</keyword>
<dbReference type="Proteomes" id="UP001219901">
    <property type="component" value="Chromosome"/>
</dbReference>
<feature type="transmembrane region" description="Helical" evidence="9">
    <location>
        <begin position="375"/>
        <end position="394"/>
    </location>
</feature>
<evidence type="ECO:0000256" key="1">
    <source>
        <dbReference type="ARBA" id="ARBA00004141"/>
    </source>
</evidence>
<keyword evidence="2 8" id="KW-0679">Respiratory chain</keyword>
<dbReference type="InterPro" id="IPR023615">
    <property type="entry name" value="Cyt_c_Oxase_su1_BS"/>
</dbReference>
<dbReference type="PANTHER" id="PTHR10422">
    <property type="entry name" value="CYTOCHROME C OXIDASE SUBUNIT 1"/>
    <property type="match status" value="1"/>
</dbReference>
<protein>
    <submittedName>
        <fullName evidence="11">Cytochrome c oxidase subunit I</fullName>
    </submittedName>
</protein>
<evidence type="ECO:0000256" key="6">
    <source>
        <dbReference type="ARBA" id="ARBA00023136"/>
    </source>
</evidence>
<evidence type="ECO:0000313" key="11">
    <source>
        <dbReference type="EMBL" id="WFG38222.1"/>
    </source>
</evidence>
<dbReference type="GO" id="GO:0016020">
    <property type="term" value="C:membrane"/>
    <property type="evidence" value="ECO:0007669"/>
    <property type="project" value="UniProtKB-SubCell"/>
</dbReference>
<keyword evidence="8" id="KW-0479">Metal-binding</keyword>
<evidence type="ECO:0000256" key="5">
    <source>
        <dbReference type="ARBA" id="ARBA00022989"/>
    </source>
</evidence>
<evidence type="ECO:0000256" key="7">
    <source>
        <dbReference type="ARBA" id="ARBA00025218"/>
    </source>
</evidence>
<comment type="function">
    <text evidence="7">Cytochrome c oxidase is the component of the respiratory chain that catalyzes the reduction of oxygen to water. Subunits 1-3 form the functional core of the enzyme complex. CO I is the catalytic subunit of the enzyme. Electrons originating in cytochrome c are transferred via the copper A center of subunit 2 and heme A of subunit 1 to the bimetallic center formed by heme A3 and copper B.</text>
</comment>
<dbReference type="PRINTS" id="PR01165">
    <property type="entry name" value="CYCOXIDASEI"/>
</dbReference>
<dbReference type="RefSeq" id="WP_342841590.1">
    <property type="nucleotide sequence ID" value="NZ_CP046146.1"/>
</dbReference>
<keyword evidence="4 8" id="KW-0249">Electron transport</keyword>
<feature type="transmembrane region" description="Helical" evidence="9">
    <location>
        <begin position="479"/>
        <end position="499"/>
    </location>
</feature>
<dbReference type="PROSITE" id="PS50855">
    <property type="entry name" value="COX1"/>
    <property type="match status" value="1"/>
</dbReference>
<feature type="transmembrane region" description="Helical" evidence="9">
    <location>
        <begin position="175"/>
        <end position="197"/>
    </location>
</feature>
<evidence type="ECO:0000256" key="8">
    <source>
        <dbReference type="RuleBase" id="RU000370"/>
    </source>
</evidence>
<evidence type="ECO:0000259" key="10">
    <source>
        <dbReference type="PROSITE" id="PS50855"/>
    </source>
</evidence>
<keyword evidence="5 9" id="KW-1133">Transmembrane helix</keyword>
<proteinExistence type="inferred from homology"/>
<evidence type="ECO:0000313" key="12">
    <source>
        <dbReference type="Proteomes" id="UP001219901"/>
    </source>
</evidence>
<dbReference type="Gene3D" id="1.20.210.10">
    <property type="entry name" value="Cytochrome c oxidase-like, subunit I domain"/>
    <property type="match status" value="1"/>
</dbReference>
<dbReference type="GO" id="GO:0015990">
    <property type="term" value="P:electron transport coupled proton transport"/>
    <property type="evidence" value="ECO:0007669"/>
    <property type="project" value="TreeGrafter"/>
</dbReference>
<dbReference type="EMBL" id="CP046147">
    <property type="protein sequence ID" value="WFG38222.1"/>
    <property type="molecule type" value="Genomic_DNA"/>
</dbReference>
<evidence type="ECO:0000256" key="4">
    <source>
        <dbReference type="ARBA" id="ARBA00022982"/>
    </source>
</evidence>
<dbReference type="InterPro" id="IPR000883">
    <property type="entry name" value="Cyt_C_Oxase_1"/>
</dbReference>
<feature type="transmembrane region" description="Helical" evidence="9">
    <location>
        <begin position="406"/>
        <end position="429"/>
    </location>
</feature>
<sequence length="610" mass="67232">MTAFMPLVRGIIYAAIGYAIGAGIALSIATTTGEPSTEPMIVLGFVFAVIGWLMGVGMWTTWGRGWFGKSTTMDITGGWERYLRFNVDHKVIGIQYITSLVVVFLLAGLLAMGMRYELMDAGQNVFTKTTYNTTMSLHGIMMVAVAVAAVMGGFSNYVLPLIIGAEDVAFPRINALSFWVVPPVVVLLLLSPLFGGFDTGWTAYPPLATQTPIGGLLFELAFLTFGISSILGGMNFIATIITQRAPGMTWGRLPIFAWSVLAASVISLTATQWVAYGLLMIIFERIFNMVFFSPPGGNALLYEHVFWFYSHPAVYIMILPAFGAELEIISHFARKPLFAYRWVVRAFALIVFLSFIVWAHHLFTSGMGESLHGPFMILTELISIPTGIVFLSALGTLWRSKLRLKVPLLFALGVVFNFSIGGLTGIFLADVATDIALQDTYFVVAHFHYTIMGGEIFAIFAAGYYWFPKITGRMYNETLGRIHFGLMFLFYNITFLAMFAPGTVGMNRRVAEYPPEFEFMNLITSLAAFALGLSFLPWIYNMLNSWISGPKAADNPWGAKTLEWQTTSPPPLENFDEFPVVTGDAYGYGDESVVHAKFPNSTNAVPAEGD</sequence>
<dbReference type="InterPro" id="IPR036927">
    <property type="entry name" value="Cyt_c_oxase-like_su1_sf"/>
</dbReference>
<feature type="transmembrane region" description="Helical" evidence="9">
    <location>
        <begin position="519"/>
        <end position="540"/>
    </location>
</feature>
<reference evidence="12" key="2">
    <citation type="submission" date="2023-06" db="EMBL/GenBank/DDBJ databases">
        <title>Pangenomics reveal diversification of enzyme families and niche specialization in globally abundant SAR202 bacteria.</title>
        <authorList>
            <person name="Saw J.H.W."/>
        </authorList>
    </citation>
    <scope>NUCLEOTIDE SEQUENCE [LARGE SCALE GENOMIC DNA]</scope>
    <source>
        <strain evidence="12">JH1073</strain>
    </source>
</reference>
<feature type="transmembrane region" description="Helical" evidence="9">
    <location>
        <begin position="342"/>
        <end position="363"/>
    </location>
</feature>
<feature type="domain" description="Cytochrome oxidase subunit I profile" evidence="10">
    <location>
        <begin position="79"/>
        <end position="582"/>
    </location>
</feature>
<dbReference type="InterPro" id="IPR023616">
    <property type="entry name" value="Cyt_c_oxase-like_su1_dom"/>
</dbReference>
<keyword evidence="12" id="KW-1185">Reference proteome</keyword>
<feature type="transmembrane region" description="Helical" evidence="9">
    <location>
        <begin position="7"/>
        <end position="29"/>
    </location>
</feature>
<dbReference type="PROSITE" id="PS00077">
    <property type="entry name" value="COX1_CUB"/>
    <property type="match status" value="1"/>
</dbReference>
<reference evidence="11 12" key="1">
    <citation type="submission" date="2019-11" db="EMBL/GenBank/DDBJ databases">
        <authorList>
            <person name="Cho J.-C."/>
        </authorList>
    </citation>
    <scope>NUCLEOTIDE SEQUENCE [LARGE SCALE GENOMIC DNA]</scope>
    <source>
        <strain evidence="11 12">JH1073</strain>
    </source>
</reference>
<feature type="transmembrane region" description="Helical" evidence="9">
    <location>
        <begin position="441"/>
        <end position="467"/>
    </location>
</feature>
<dbReference type="GO" id="GO:0009060">
    <property type="term" value="P:aerobic respiration"/>
    <property type="evidence" value="ECO:0007669"/>
    <property type="project" value="InterPro"/>
</dbReference>
<evidence type="ECO:0000256" key="3">
    <source>
        <dbReference type="ARBA" id="ARBA00022692"/>
    </source>
</evidence>
<dbReference type="GO" id="GO:0022904">
    <property type="term" value="P:respiratory electron transport chain"/>
    <property type="evidence" value="ECO:0007669"/>
    <property type="project" value="TreeGrafter"/>
</dbReference>
<feature type="transmembrane region" description="Helical" evidence="9">
    <location>
        <begin position="306"/>
        <end position="330"/>
    </location>
</feature>
<keyword evidence="8" id="KW-0813">Transport</keyword>
<evidence type="ECO:0000256" key="2">
    <source>
        <dbReference type="ARBA" id="ARBA00022660"/>
    </source>
</evidence>